<dbReference type="GO" id="GO:0003924">
    <property type="term" value="F:GTPase activity"/>
    <property type="evidence" value="ECO:0000318"/>
    <property type="project" value="GO_Central"/>
</dbReference>
<dbReference type="OMA" id="NPNGHRL"/>
<reference evidence="7 9" key="1">
    <citation type="journal article" date="2011" name="Science">
        <title>Comparative functional genomics of the fission yeasts.</title>
        <authorList>
            <person name="Rhind N."/>
            <person name="Chen Z."/>
            <person name="Yassour M."/>
            <person name="Thompson D.A."/>
            <person name="Haas B.J."/>
            <person name="Habib N."/>
            <person name="Wapinski I."/>
            <person name="Roy S."/>
            <person name="Lin M.F."/>
            <person name="Heiman D.I."/>
            <person name="Young S.K."/>
            <person name="Furuya K."/>
            <person name="Guo Y."/>
            <person name="Pidoux A."/>
            <person name="Chen H.M."/>
            <person name="Robbertse B."/>
            <person name="Goldberg J.M."/>
            <person name="Aoki K."/>
            <person name="Bayne E.H."/>
            <person name="Berlin A.M."/>
            <person name="Desjardins C.A."/>
            <person name="Dobbs E."/>
            <person name="Dukaj L."/>
            <person name="Fan L."/>
            <person name="FitzGerald M.G."/>
            <person name="French C."/>
            <person name="Gujja S."/>
            <person name="Hansen K."/>
            <person name="Keifenheim D."/>
            <person name="Levin J.Z."/>
            <person name="Mosher R.A."/>
            <person name="Mueller C.A."/>
            <person name="Pfiffner J."/>
            <person name="Priest M."/>
            <person name="Russ C."/>
            <person name="Smialowska A."/>
            <person name="Swoboda P."/>
            <person name="Sykes S.M."/>
            <person name="Vaughn M."/>
            <person name="Vengrova S."/>
            <person name="Yoder R."/>
            <person name="Zeng Q."/>
            <person name="Allshire R."/>
            <person name="Baulcombe D."/>
            <person name="Birren B.W."/>
            <person name="Brown W."/>
            <person name="Ekwall K."/>
            <person name="Kellis M."/>
            <person name="Leatherwood J."/>
            <person name="Levin H."/>
            <person name="Margalit H."/>
            <person name="Martienssen R."/>
            <person name="Nieduszynski C.A."/>
            <person name="Spatafora J.W."/>
            <person name="Friedman N."/>
            <person name="Dalgaard J.Z."/>
            <person name="Baumann P."/>
            <person name="Niki H."/>
            <person name="Regev A."/>
            <person name="Nusbaum C."/>
        </authorList>
    </citation>
    <scope>NUCLEOTIDE SEQUENCE [LARGE SCALE GENOMIC DNA]</scope>
    <source>
        <strain evidence="9">yFS275 / FY16936</strain>
    </source>
</reference>
<dbReference type="GO" id="GO:0015630">
    <property type="term" value="C:microtubule cytoskeleton"/>
    <property type="evidence" value="ECO:0000318"/>
    <property type="project" value="GO_Central"/>
</dbReference>
<dbReference type="JaponicusDB" id="SJAG_01769">
    <property type="gene designation" value="spn5"/>
</dbReference>
<dbReference type="PROSITE" id="PS51719">
    <property type="entry name" value="G_SEPTIN"/>
    <property type="match status" value="1"/>
</dbReference>
<keyword evidence="1 3" id="KW-0547">Nucleotide-binding</keyword>
<dbReference type="GeneID" id="7048199"/>
<name>B6JYU9_SCHJY</name>
<evidence type="ECO:0000256" key="1">
    <source>
        <dbReference type="ARBA" id="ARBA00022741"/>
    </source>
</evidence>
<dbReference type="RefSeq" id="XP_002173010.2">
    <property type="nucleotide sequence ID" value="XM_002172974.2"/>
</dbReference>
<dbReference type="GO" id="GO:0032153">
    <property type="term" value="C:cell division site"/>
    <property type="evidence" value="ECO:0000318"/>
    <property type="project" value="GO_Central"/>
</dbReference>
<feature type="region of interest" description="Disordered" evidence="5">
    <location>
        <begin position="1"/>
        <end position="44"/>
    </location>
</feature>
<dbReference type="GO" id="GO:0032169">
    <property type="term" value="C:prospore septin ring"/>
    <property type="evidence" value="ECO:0007669"/>
    <property type="project" value="EnsemblFungi"/>
</dbReference>
<evidence type="ECO:0000256" key="3">
    <source>
        <dbReference type="RuleBase" id="RU004560"/>
    </source>
</evidence>
<dbReference type="EMBL" id="KE651168">
    <property type="protein sequence ID" value="EEB06717.2"/>
    <property type="molecule type" value="Genomic_DNA"/>
</dbReference>
<gene>
    <name evidence="8" type="primary">spn5</name>
    <name evidence="7" type="ORF">SJAG_01769</name>
</gene>
<proteinExistence type="inferred from homology"/>
<dbReference type="CDD" id="cd01850">
    <property type="entry name" value="CDC_Septin"/>
    <property type="match status" value="1"/>
</dbReference>
<feature type="coiled-coil region" evidence="4">
    <location>
        <begin position="367"/>
        <end position="423"/>
    </location>
</feature>
<dbReference type="SUPFAM" id="SSF52540">
    <property type="entry name" value="P-loop containing nucleoside triphosphate hydrolases"/>
    <property type="match status" value="1"/>
</dbReference>
<sequence>MTSVNDQTQIEQETGNTEGESKDSVKQEKEMKPEESNANSPTELSKLTKIVKHSKPEQPLGFDGFKKQYYRYASKFGTTLNLLVVGGSSLGKTTFVNSLIQGSLTGKKTAKTSDFMQHRLRMTDGDINFNLTILDTPGFGEKCDNSNCWKPLANILVQRLNAYFENEIKACRQLPIVDTRIHGCLFFINPTGHMLDPLELYVMKRIDRFVNIIPVIAKADMLTPEECARFKRNIIKDLQHEHIQFFHEPGKSIEGINYGMPEPFALIGATKGMQSDSKNAIRGREYPWGVINIDDPQHSDFCAFRNFLLYTHAEALIEKTHKVIYDALRTERLNKLKSQPNGFYTSSKKLVEEYMKAELGRVERSLRQTVQDKLQEKENLLAYTEKQLEAKHKEYEESLINRCNELKSQKQSLENLVRSDKTKKHSIFFK</sequence>
<keyword evidence="2 3" id="KW-0342">GTP-binding</keyword>
<keyword evidence="9" id="KW-1185">Reference proteome</keyword>
<evidence type="ECO:0000259" key="6">
    <source>
        <dbReference type="PROSITE" id="PS51719"/>
    </source>
</evidence>
<evidence type="ECO:0000256" key="2">
    <source>
        <dbReference type="ARBA" id="ARBA00023134"/>
    </source>
</evidence>
<accession>B6JYU9</accession>
<evidence type="ECO:0000313" key="7">
    <source>
        <dbReference type="EMBL" id="EEB06717.2"/>
    </source>
</evidence>
<dbReference type="InterPro" id="IPR030379">
    <property type="entry name" value="G_SEPTIN_dom"/>
</dbReference>
<dbReference type="STRING" id="402676.B6JYU9"/>
<feature type="compositionally biased region" description="Polar residues" evidence="5">
    <location>
        <begin position="1"/>
        <end position="18"/>
    </location>
</feature>
<dbReference type="eggNOG" id="KOG2655">
    <property type="taxonomic scope" value="Eukaryota"/>
</dbReference>
<dbReference type="GO" id="GO:0070583">
    <property type="term" value="P:spore membrane bending pathway"/>
    <property type="evidence" value="ECO:0007669"/>
    <property type="project" value="EnsemblFungi"/>
</dbReference>
<dbReference type="OrthoDB" id="5367174at2759"/>
<dbReference type="VEuPathDB" id="FungiDB:SJAG_01769"/>
<dbReference type="GO" id="GO:0032152">
    <property type="term" value="C:meiotic septin complex"/>
    <property type="evidence" value="ECO:0007669"/>
    <property type="project" value="EnsemblFungi"/>
</dbReference>
<dbReference type="HOGENOM" id="CLU_017718_8_0_1"/>
<feature type="compositionally biased region" description="Basic and acidic residues" evidence="5">
    <location>
        <begin position="19"/>
        <end position="35"/>
    </location>
</feature>
<dbReference type="GO" id="GO:0005940">
    <property type="term" value="C:septin ring"/>
    <property type="evidence" value="ECO:0000318"/>
    <property type="project" value="GO_Central"/>
</dbReference>
<evidence type="ECO:0000256" key="5">
    <source>
        <dbReference type="SAM" id="MobiDB-lite"/>
    </source>
</evidence>
<evidence type="ECO:0000256" key="4">
    <source>
        <dbReference type="SAM" id="Coils"/>
    </source>
</evidence>
<dbReference type="GO" id="GO:0070273">
    <property type="term" value="F:phosphatidylinositol-4-phosphate binding"/>
    <property type="evidence" value="ECO:0007669"/>
    <property type="project" value="EnsemblFungi"/>
</dbReference>
<dbReference type="GO" id="GO:0008104">
    <property type="term" value="P:intracellular protein localization"/>
    <property type="evidence" value="ECO:0000318"/>
    <property type="project" value="GO_Central"/>
</dbReference>
<dbReference type="GO" id="GO:0031105">
    <property type="term" value="C:septin complex"/>
    <property type="evidence" value="ECO:0000318"/>
    <property type="project" value="GO_Central"/>
</dbReference>
<dbReference type="Gene3D" id="3.40.50.300">
    <property type="entry name" value="P-loop containing nucleotide triphosphate hydrolases"/>
    <property type="match status" value="1"/>
</dbReference>
<dbReference type="AlphaFoldDB" id="B6JYU9"/>
<dbReference type="InterPro" id="IPR027417">
    <property type="entry name" value="P-loop_NTPase"/>
</dbReference>
<dbReference type="PIRSF" id="PIRSF006698">
    <property type="entry name" value="Septin"/>
    <property type="match status" value="1"/>
</dbReference>
<evidence type="ECO:0000313" key="8">
    <source>
        <dbReference type="JaponicusDB" id="SJAG_01769"/>
    </source>
</evidence>
<evidence type="ECO:0000313" key="9">
    <source>
        <dbReference type="Proteomes" id="UP000001744"/>
    </source>
</evidence>
<dbReference type="GO" id="GO:0032175">
    <property type="term" value="C:mating projection septin ring"/>
    <property type="evidence" value="ECO:0007669"/>
    <property type="project" value="EnsemblFungi"/>
</dbReference>
<organism evidence="7 9">
    <name type="scientific">Schizosaccharomyces japonicus (strain yFS275 / FY16936)</name>
    <name type="common">Fission yeast</name>
    <dbReference type="NCBI Taxonomy" id="402676"/>
    <lineage>
        <taxon>Eukaryota</taxon>
        <taxon>Fungi</taxon>
        <taxon>Dikarya</taxon>
        <taxon>Ascomycota</taxon>
        <taxon>Taphrinomycotina</taxon>
        <taxon>Schizosaccharomycetes</taxon>
        <taxon>Schizosaccharomycetales</taxon>
        <taxon>Schizosaccharomycetaceae</taxon>
        <taxon>Schizosaccharomyces</taxon>
    </lineage>
</organism>
<dbReference type="Pfam" id="PF00735">
    <property type="entry name" value="Septin"/>
    <property type="match status" value="1"/>
</dbReference>
<dbReference type="Proteomes" id="UP000001744">
    <property type="component" value="Unassembled WGS sequence"/>
</dbReference>
<feature type="domain" description="Septin-type G" evidence="6">
    <location>
        <begin position="76"/>
        <end position="335"/>
    </location>
</feature>
<dbReference type="InterPro" id="IPR016491">
    <property type="entry name" value="Septin"/>
</dbReference>
<comment type="similarity">
    <text evidence="3">Belongs to the TRAFAC class TrmE-Era-EngA-EngB-Septin-like GTPase superfamily. Septin GTPase family.</text>
</comment>
<dbReference type="GO" id="GO:0061640">
    <property type="term" value="P:cytoskeleton-dependent cytokinesis"/>
    <property type="evidence" value="ECO:0000318"/>
    <property type="project" value="GO_Central"/>
</dbReference>
<dbReference type="GO" id="GO:0060090">
    <property type="term" value="F:molecular adaptor activity"/>
    <property type="evidence" value="ECO:0000318"/>
    <property type="project" value="GO_Central"/>
</dbReference>
<protein>
    <submittedName>
        <fullName evidence="7">Septin Spn5</fullName>
    </submittedName>
</protein>
<dbReference type="GO" id="GO:0005525">
    <property type="term" value="F:GTP binding"/>
    <property type="evidence" value="ECO:0007669"/>
    <property type="project" value="UniProtKB-KW"/>
</dbReference>
<keyword evidence="4" id="KW-0175">Coiled coil</keyword>
<dbReference type="PANTHER" id="PTHR18884">
    <property type="entry name" value="SEPTIN"/>
    <property type="match status" value="1"/>
</dbReference>